<gene>
    <name evidence="2" type="ORF">FOF44_17995</name>
</gene>
<dbReference type="Proteomes" id="UP000319828">
    <property type="component" value="Unassembled WGS sequence"/>
</dbReference>
<sequence length="153" mass="17622">MSEILDLAKTLERKSKQRAERSEVILENAFNEHEQHIKAALQKKRVKISNVISQDRSYAEKQSTLLKRAVLRTWIWLPITLITVLILAWGIAWGQGKLIERNWQTISEQNRTIEKLKSQGGNIQISNCDNRTCVQIDESAGAYQDGYRIPQGY</sequence>
<protein>
    <submittedName>
        <fullName evidence="2">Mobilization protein</fullName>
    </submittedName>
</protein>
<organism evidence="2 3">
    <name type="scientific">Vibrio algivorus</name>
    <dbReference type="NCBI Taxonomy" id="1667024"/>
    <lineage>
        <taxon>Bacteria</taxon>
        <taxon>Pseudomonadati</taxon>
        <taxon>Pseudomonadota</taxon>
        <taxon>Gammaproteobacteria</taxon>
        <taxon>Vibrionales</taxon>
        <taxon>Vibrionaceae</taxon>
        <taxon>Vibrio</taxon>
    </lineage>
</organism>
<dbReference type="EMBL" id="VMKJ01000078">
    <property type="protein sequence ID" value="TVO31480.1"/>
    <property type="molecule type" value="Genomic_DNA"/>
</dbReference>
<feature type="transmembrane region" description="Helical" evidence="1">
    <location>
        <begin position="74"/>
        <end position="94"/>
    </location>
</feature>
<accession>A0A557NSS5</accession>
<dbReference type="Pfam" id="PF04837">
    <property type="entry name" value="MbeB_N"/>
    <property type="match status" value="1"/>
</dbReference>
<evidence type="ECO:0000313" key="2">
    <source>
        <dbReference type="EMBL" id="TVO31480.1"/>
    </source>
</evidence>
<dbReference type="InterPro" id="IPR006922">
    <property type="entry name" value="MbeB-like"/>
</dbReference>
<keyword evidence="1" id="KW-0472">Membrane</keyword>
<comment type="caution">
    <text evidence="2">The sequence shown here is derived from an EMBL/GenBank/DDBJ whole genome shotgun (WGS) entry which is preliminary data.</text>
</comment>
<evidence type="ECO:0000313" key="3">
    <source>
        <dbReference type="Proteomes" id="UP000319828"/>
    </source>
</evidence>
<dbReference type="AlphaFoldDB" id="A0A557NSS5"/>
<evidence type="ECO:0000256" key="1">
    <source>
        <dbReference type="SAM" id="Phobius"/>
    </source>
</evidence>
<name>A0A557NSS5_9VIBR</name>
<reference evidence="2 3" key="1">
    <citation type="submission" date="2019-07" db="EMBL/GenBank/DDBJ databases">
        <title>The draft genome sequence of Vibrio algivorus M1486.</title>
        <authorList>
            <person name="Meng X."/>
        </authorList>
    </citation>
    <scope>NUCLEOTIDE SEQUENCE [LARGE SCALE GENOMIC DNA]</scope>
    <source>
        <strain evidence="2 3">M1486</strain>
    </source>
</reference>
<dbReference type="RefSeq" id="WP_144389267.1">
    <property type="nucleotide sequence ID" value="NZ_VMKJ01000078.1"/>
</dbReference>
<keyword evidence="1" id="KW-0812">Transmembrane</keyword>
<keyword evidence="1" id="KW-1133">Transmembrane helix</keyword>
<proteinExistence type="predicted"/>